<reference evidence="1" key="1">
    <citation type="journal article" date="2020" name="Stud. Mycol.">
        <title>101 Dothideomycetes genomes: a test case for predicting lifestyles and emergence of pathogens.</title>
        <authorList>
            <person name="Haridas S."/>
            <person name="Albert R."/>
            <person name="Binder M."/>
            <person name="Bloem J."/>
            <person name="Labutti K."/>
            <person name="Salamov A."/>
            <person name="Andreopoulos B."/>
            <person name="Baker S."/>
            <person name="Barry K."/>
            <person name="Bills G."/>
            <person name="Bluhm B."/>
            <person name="Cannon C."/>
            <person name="Castanera R."/>
            <person name="Culley D."/>
            <person name="Daum C."/>
            <person name="Ezra D."/>
            <person name="Gonzalez J."/>
            <person name="Henrissat B."/>
            <person name="Kuo A."/>
            <person name="Liang C."/>
            <person name="Lipzen A."/>
            <person name="Lutzoni F."/>
            <person name="Magnuson J."/>
            <person name="Mondo S."/>
            <person name="Nolan M."/>
            <person name="Ohm R."/>
            <person name="Pangilinan J."/>
            <person name="Park H.-J."/>
            <person name="Ramirez L."/>
            <person name="Alfaro M."/>
            <person name="Sun H."/>
            <person name="Tritt A."/>
            <person name="Yoshinaga Y."/>
            <person name="Zwiers L.-H."/>
            <person name="Turgeon B."/>
            <person name="Goodwin S."/>
            <person name="Spatafora J."/>
            <person name="Crous P."/>
            <person name="Grigoriev I."/>
        </authorList>
    </citation>
    <scope>NUCLEOTIDE SEQUENCE</scope>
    <source>
        <strain evidence="1">ATCC 200398</strain>
    </source>
</reference>
<gene>
    <name evidence="1" type="ORF">BDR25DRAFT_351498</name>
</gene>
<proteinExistence type="predicted"/>
<organism evidence="1 2">
    <name type="scientific">Lindgomyces ingoldianus</name>
    <dbReference type="NCBI Taxonomy" id="673940"/>
    <lineage>
        <taxon>Eukaryota</taxon>
        <taxon>Fungi</taxon>
        <taxon>Dikarya</taxon>
        <taxon>Ascomycota</taxon>
        <taxon>Pezizomycotina</taxon>
        <taxon>Dothideomycetes</taxon>
        <taxon>Pleosporomycetidae</taxon>
        <taxon>Pleosporales</taxon>
        <taxon>Lindgomycetaceae</taxon>
        <taxon>Lindgomyces</taxon>
    </lineage>
</organism>
<accession>A0ACB6R769</accession>
<dbReference type="Proteomes" id="UP000799755">
    <property type="component" value="Unassembled WGS sequence"/>
</dbReference>
<name>A0ACB6R769_9PLEO</name>
<protein>
    <submittedName>
        <fullName evidence="1">Uncharacterized protein</fullName>
    </submittedName>
</protein>
<sequence>MRDAPWEVYKSETRHRVQREVAKPGYLIEHTGKQIEELEQKGELEIADRGAHVLVPDSAPWQRKVATNELFPSRSFVPFPSLCMCRLRNEQSQRSSVLSLICHICTSLFIPEASPKAASCSASHTKANTDYPAVSRSNTPDLRMWSGEGSNTQTLNLDYLFPYEIFALNLPQQYLSTTERGCDMTVTQ</sequence>
<dbReference type="EMBL" id="MU003497">
    <property type="protein sequence ID" value="KAF2475016.1"/>
    <property type="molecule type" value="Genomic_DNA"/>
</dbReference>
<comment type="caution">
    <text evidence="1">The sequence shown here is derived from an EMBL/GenBank/DDBJ whole genome shotgun (WGS) entry which is preliminary data.</text>
</comment>
<evidence type="ECO:0000313" key="2">
    <source>
        <dbReference type="Proteomes" id="UP000799755"/>
    </source>
</evidence>
<evidence type="ECO:0000313" key="1">
    <source>
        <dbReference type="EMBL" id="KAF2475016.1"/>
    </source>
</evidence>
<keyword evidence="2" id="KW-1185">Reference proteome</keyword>